<dbReference type="GO" id="GO:0008930">
    <property type="term" value="F:methylthioadenosine nucleosidase activity"/>
    <property type="evidence" value="ECO:0007669"/>
    <property type="project" value="TreeGrafter"/>
</dbReference>
<reference evidence="4" key="1">
    <citation type="submission" date="2021-01" db="EMBL/GenBank/DDBJ databases">
        <title>Whole genome shotgun sequence of Virgisporangium aurantiacum NBRC 16421.</title>
        <authorList>
            <person name="Komaki H."/>
            <person name="Tamura T."/>
        </authorList>
    </citation>
    <scope>NUCLEOTIDE SEQUENCE</scope>
    <source>
        <strain evidence="4">NBRC 16421</strain>
    </source>
</reference>
<dbReference type="NCBIfam" id="NF006087">
    <property type="entry name" value="PRK08236.1"/>
    <property type="match status" value="1"/>
</dbReference>
<sequence>MILVVTAVEAERAAVLRGVPTGAPVEVLAAGVGPAAAAAGTAWYLARNPGITTVLSAGIAGGLVTRIQLGALAVATRSVAADLGADSPGGFLTLDDLGFGATSLPTADLKILPDAVRGAVLTVSTVTGTAARAEALAERYPDAVAEGMEGFGVATACALAGVPFGEVRAISNPVGPRDRAAWRIGPALDALAEVGAALATLDG</sequence>
<accession>A0A8J3ZDZ1</accession>
<dbReference type="EC" id="3.2.2.26" evidence="1 2"/>
<gene>
    <name evidence="1" type="primary">mqnB</name>
    <name evidence="4" type="ORF">Vau01_074460</name>
</gene>
<keyword evidence="5" id="KW-1185">Reference proteome</keyword>
<dbReference type="GO" id="GO:0009234">
    <property type="term" value="P:menaquinone biosynthetic process"/>
    <property type="evidence" value="ECO:0007669"/>
    <property type="project" value="UniProtKB-UniRule"/>
</dbReference>
<dbReference type="PANTHER" id="PTHR46832">
    <property type="entry name" value="5'-METHYLTHIOADENOSINE/S-ADENOSYLHOMOCYSTEINE NUCLEOSIDASE"/>
    <property type="match status" value="1"/>
</dbReference>
<dbReference type="AlphaFoldDB" id="A0A8J3ZDZ1"/>
<comment type="function">
    <text evidence="1">Catalyzes the hydrolysis of futalosine (FL) to dehypoxanthine futalosine (DHFL) and hypoxanthine, a step in the biosynthesis of menaquinone (MK, vitamin K2).</text>
</comment>
<proteinExistence type="inferred from homology"/>
<dbReference type="Gene3D" id="3.40.50.1580">
    <property type="entry name" value="Nucleoside phosphorylase domain"/>
    <property type="match status" value="1"/>
</dbReference>
<dbReference type="NCBIfam" id="TIGR03664">
    <property type="entry name" value="fut_nucase"/>
    <property type="match status" value="1"/>
</dbReference>
<dbReference type="UniPathway" id="UPA00079"/>
<dbReference type="Proteomes" id="UP000612585">
    <property type="component" value="Unassembled WGS sequence"/>
</dbReference>
<evidence type="ECO:0000259" key="3">
    <source>
        <dbReference type="Pfam" id="PF01048"/>
    </source>
</evidence>
<dbReference type="HAMAP" id="MF_00991">
    <property type="entry name" value="MqnB"/>
    <property type="match status" value="1"/>
</dbReference>
<dbReference type="GO" id="GO:0009116">
    <property type="term" value="P:nucleoside metabolic process"/>
    <property type="evidence" value="ECO:0007669"/>
    <property type="project" value="InterPro"/>
</dbReference>
<evidence type="ECO:0000313" key="4">
    <source>
        <dbReference type="EMBL" id="GIJ59930.1"/>
    </source>
</evidence>
<evidence type="ECO:0000256" key="1">
    <source>
        <dbReference type="HAMAP-Rule" id="MF_00991"/>
    </source>
</evidence>
<organism evidence="4 5">
    <name type="scientific">Virgisporangium aurantiacum</name>
    <dbReference type="NCBI Taxonomy" id="175570"/>
    <lineage>
        <taxon>Bacteria</taxon>
        <taxon>Bacillati</taxon>
        <taxon>Actinomycetota</taxon>
        <taxon>Actinomycetes</taxon>
        <taxon>Micromonosporales</taxon>
        <taxon>Micromonosporaceae</taxon>
        <taxon>Virgisporangium</taxon>
    </lineage>
</organism>
<dbReference type="EMBL" id="BOPG01000049">
    <property type="protein sequence ID" value="GIJ59930.1"/>
    <property type="molecule type" value="Genomic_DNA"/>
</dbReference>
<evidence type="ECO:0000313" key="5">
    <source>
        <dbReference type="Proteomes" id="UP000612585"/>
    </source>
</evidence>
<dbReference type="SUPFAM" id="SSF53167">
    <property type="entry name" value="Purine and uridine phosphorylases"/>
    <property type="match status" value="1"/>
</dbReference>
<dbReference type="InterPro" id="IPR035994">
    <property type="entry name" value="Nucleoside_phosphorylase_sf"/>
</dbReference>
<keyword evidence="1" id="KW-0474">Menaquinone biosynthesis</keyword>
<dbReference type="RefSeq" id="WP_204003397.1">
    <property type="nucleotide sequence ID" value="NZ_BOPG01000049.1"/>
</dbReference>
<evidence type="ECO:0000256" key="2">
    <source>
        <dbReference type="NCBIfam" id="TIGR03664"/>
    </source>
</evidence>
<feature type="domain" description="Nucleoside phosphorylase" evidence="3">
    <location>
        <begin position="21"/>
        <end position="182"/>
    </location>
</feature>
<dbReference type="InterPro" id="IPR000845">
    <property type="entry name" value="Nucleoside_phosphorylase_d"/>
</dbReference>
<comment type="caution">
    <text evidence="4">The sequence shown here is derived from an EMBL/GenBank/DDBJ whole genome shotgun (WGS) entry which is preliminary data.</text>
</comment>
<comment type="similarity">
    <text evidence="1">Belongs to the PNP/UDP phosphorylase family. Futalosine hydrolase subfamily.</text>
</comment>
<dbReference type="InterPro" id="IPR019963">
    <property type="entry name" value="FL_hydrolase_MqnB"/>
</dbReference>
<keyword evidence="1" id="KW-0378">Hydrolase</keyword>
<dbReference type="CDD" id="cd17766">
    <property type="entry name" value="futalosine_nucleosidase_MqnB"/>
    <property type="match status" value="1"/>
</dbReference>
<comment type="catalytic activity">
    <reaction evidence="1">
        <text>futalosine + H2O = dehypoxanthine futalosine + hypoxanthine</text>
        <dbReference type="Rhea" id="RHEA:25904"/>
        <dbReference type="ChEBI" id="CHEBI:15377"/>
        <dbReference type="ChEBI" id="CHEBI:17368"/>
        <dbReference type="ChEBI" id="CHEBI:58863"/>
        <dbReference type="ChEBI" id="CHEBI:58864"/>
        <dbReference type="EC" id="3.2.2.26"/>
    </reaction>
</comment>
<protein>
    <recommendedName>
        <fullName evidence="1 2">Futalosine hydrolase</fullName>
        <shortName evidence="1">FL hydrolase</shortName>
        <ecNumber evidence="1 2">3.2.2.26</ecNumber>
    </recommendedName>
    <alternativeName>
        <fullName evidence="1">Futalosine nucleosidase</fullName>
    </alternativeName>
    <alternativeName>
        <fullName evidence="1">Menaquinone biosynthetic enzyme MqnB</fullName>
    </alternativeName>
</protein>
<dbReference type="PANTHER" id="PTHR46832:SF2">
    <property type="entry name" value="FUTALOSINE HYDROLASE"/>
    <property type="match status" value="1"/>
</dbReference>
<dbReference type="GO" id="GO:0008782">
    <property type="term" value="F:adenosylhomocysteine nucleosidase activity"/>
    <property type="evidence" value="ECO:0007669"/>
    <property type="project" value="TreeGrafter"/>
</dbReference>
<comment type="pathway">
    <text evidence="1">Quinol/quinone metabolism; menaquinone biosynthesis.</text>
</comment>
<dbReference type="GO" id="GO:0005829">
    <property type="term" value="C:cytosol"/>
    <property type="evidence" value="ECO:0007669"/>
    <property type="project" value="TreeGrafter"/>
</dbReference>
<name>A0A8J3ZDZ1_9ACTN</name>
<dbReference type="GO" id="GO:0019284">
    <property type="term" value="P:L-methionine salvage from S-adenosylmethionine"/>
    <property type="evidence" value="ECO:0007669"/>
    <property type="project" value="TreeGrafter"/>
</dbReference>
<dbReference type="Pfam" id="PF01048">
    <property type="entry name" value="PNP_UDP_1"/>
    <property type="match status" value="1"/>
</dbReference>